<proteinExistence type="predicted"/>
<evidence type="ECO:0000313" key="2">
    <source>
        <dbReference type="EMBL" id="KKS57229.1"/>
    </source>
</evidence>
<dbReference type="EMBL" id="LCDO01000002">
    <property type="protein sequence ID" value="KKS57229.1"/>
    <property type="molecule type" value="Genomic_DNA"/>
</dbReference>
<protein>
    <submittedName>
        <fullName evidence="2">Uncharacterized protein</fullName>
    </submittedName>
</protein>
<reference evidence="2 3" key="1">
    <citation type="journal article" date="2015" name="Nature">
        <title>rRNA introns, odd ribosomes, and small enigmatic genomes across a large radiation of phyla.</title>
        <authorList>
            <person name="Brown C.T."/>
            <person name="Hug L.A."/>
            <person name="Thomas B.C."/>
            <person name="Sharon I."/>
            <person name="Castelle C.J."/>
            <person name="Singh A."/>
            <person name="Wilkins M.J."/>
            <person name="Williams K.H."/>
            <person name="Banfield J.F."/>
        </authorList>
    </citation>
    <scope>NUCLEOTIDE SEQUENCE [LARGE SCALE GENOMIC DNA]</scope>
</reference>
<accession>A0A0G1A8I0</accession>
<keyword evidence="1" id="KW-0472">Membrane</keyword>
<keyword evidence="1" id="KW-1133">Transmembrane helix</keyword>
<gene>
    <name evidence="2" type="ORF">UV20_C0002G0018</name>
</gene>
<feature type="transmembrane region" description="Helical" evidence="1">
    <location>
        <begin position="6"/>
        <end position="25"/>
    </location>
</feature>
<dbReference type="AlphaFoldDB" id="A0A0G1A8I0"/>
<keyword evidence="1" id="KW-0812">Transmembrane</keyword>
<evidence type="ECO:0000256" key="1">
    <source>
        <dbReference type="SAM" id="Phobius"/>
    </source>
</evidence>
<name>A0A0G1A8I0_9BACT</name>
<dbReference type="Proteomes" id="UP000034837">
    <property type="component" value="Unassembled WGS sequence"/>
</dbReference>
<evidence type="ECO:0000313" key="3">
    <source>
        <dbReference type="Proteomes" id="UP000034837"/>
    </source>
</evidence>
<comment type="caution">
    <text evidence="2">The sequence shown here is derived from an EMBL/GenBank/DDBJ whole genome shotgun (WGS) entry which is preliminary data.</text>
</comment>
<organism evidence="2 3">
    <name type="scientific">Candidatus Magasanikbacteria bacterium GW2011_GWA2_42_32</name>
    <dbReference type="NCBI Taxonomy" id="1619039"/>
    <lineage>
        <taxon>Bacteria</taxon>
        <taxon>Candidatus Magasanikiibacteriota</taxon>
    </lineage>
</organism>
<sequence>MIDFFIGQIVTIGLLFLAIYVGLDLFSPPLAKRFARLLGRIARTLWRRVIWPLLRWVARWVRNHILEPLLRRLLDLFLWLLVWLAHHGSYWASSLWHRLIVYRARHRRRP</sequence>